<dbReference type="InterPro" id="IPR057559">
    <property type="entry name" value="SAM_6"/>
</dbReference>
<feature type="domain" description="DUF7102" evidence="2">
    <location>
        <begin position="615"/>
        <end position="793"/>
    </location>
</feature>
<dbReference type="Pfam" id="PF23394">
    <property type="entry name" value="DUF7102"/>
    <property type="match status" value="1"/>
</dbReference>
<proteinExistence type="predicted"/>
<keyword evidence="5" id="KW-1185">Reference proteome</keyword>
<feature type="compositionally biased region" description="Polar residues" evidence="1">
    <location>
        <begin position="593"/>
        <end position="606"/>
    </location>
</feature>
<evidence type="ECO:0000259" key="3">
    <source>
        <dbReference type="Pfam" id="PF23395"/>
    </source>
</evidence>
<evidence type="ECO:0000313" key="5">
    <source>
        <dbReference type="Proteomes" id="UP001307849"/>
    </source>
</evidence>
<feature type="compositionally biased region" description="Low complexity" evidence="1">
    <location>
        <begin position="577"/>
        <end position="592"/>
    </location>
</feature>
<reference evidence="4 5" key="1">
    <citation type="submission" date="2019-10" db="EMBL/GenBank/DDBJ databases">
        <authorList>
            <person name="Palmer J.M."/>
        </authorList>
    </citation>
    <scope>NUCLEOTIDE SEQUENCE [LARGE SCALE GENOMIC DNA]</scope>
    <source>
        <strain evidence="4 5">TWF506</strain>
    </source>
</reference>
<comment type="caution">
    <text evidence="4">The sequence shown here is derived from an EMBL/GenBank/DDBJ whole genome shotgun (WGS) entry which is preliminary data.</text>
</comment>
<feature type="region of interest" description="Disordered" evidence="1">
    <location>
        <begin position="501"/>
        <end position="523"/>
    </location>
</feature>
<organism evidence="4 5">
    <name type="scientific">Arthrobotrys conoides</name>
    <dbReference type="NCBI Taxonomy" id="74498"/>
    <lineage>
        <taxon>Eukaryota</taxon>
        <taxon>Fungi</taxon>
        <taxon>Dikarya</taxon>
        <taxon>Ascomycota</taxon>
        <taxon>Pezizomycotina</taxon>
        <taxon>Orbiliomycetes</taxon>
        <taxon>Orbiliales</taxon>
        <taxon>Orbiliaceae</taxon>
        <taxon>Arthrobotrys</taxon>
    </lineage>
</organism>
<gene>
    <name evidence="4" type="ORF">TWF506_007545</name>
</gene>
<protein>
    <submittedName>
        <fullName evidence="4">Uncharacterized protein</fullName>
    </submittedName>
</protein>
<feature type="region of interest" description="Disordered" evidence="1">
    <location>
        <begin position="576"/>
        <end position="606"/>
    </location>
</feature>
<dbReference type="Proteomes" id="UP001307849">
    <property type="component" value="Unassembled WGS sequence"/>
</dbReference>
<name>A0AAN8NFU9_9PEZI</name>
<dbReference type="EMBL" id="JAVHJM010000004">
    <property type="protein sequence ID" value="KAK6515200.1"/>
    <property type="molecule type" value="Genomic_DNA"/>
</dbReference>
<dbReference type="InterPro" id="IPR055528">
    <property type="entry name" value="DUF7102"/>
</dbReference>
<dbReference type="AlphaFoldDB" id="A0AAN8NFU9"/>
<feature type="domain" description="SAM-like" evidence="3">
    <location>
        <begin position="806"/>
        <end position="869"/>
    </location>
</feature>
<sequence length="877" mass="98125">MMHDESLLLYARAYDLVEDHTSISPLSFICLPYDSQGEAGSDVDLITNFLEDLPFQTAVHPTTHERLEAVKDVSLLLAKTLSLRIYTESPEDEYQEPDDFYFDEPLLRYQADLRTNTITPRLDLTRLPLEGIVPSDEDDEGLLFPHWAWERRNEMVADLAAERMAVDRKVLEYLRRTVKDPDGGTKPTSEYEDDGYDFLTISRPGGTTPPLSPLCIPPSRLAPIPLYKLAEQLEPLNLEDGDNLPSIPTFEKDTLMNDSLDEDIKAIPLTESIQAPPLISSSPDKSPAKEFRVEAPLTPPLTSPSRRTFLTDDTGEAHLSLALCETTKKVKFSGIIEEFMIPPPLDPSEDECDDEVNPEDFLTHSAMAQFSFDIMEPGAQFFLMQLQQEQLEDSTKSEEKPKDGLRVDLPVVSWKRPTPPWVSSGSPDEALAGGIDKDVMMKWEYRKSLDIAGLCWTIGDMVTSQPGATETIFPESEEELWKGIEEVFPVLPLETVIEDEDESFWEDGPEQNEDLERAKIQPKTDLDSLVERRRLRKPPVDQKHRAVSLLDPRSNISSFLSLQTYNIEPRPNAVINSSSAAPSPTPSIISCSQTDPSTMQPSIQVSSMPSDPCSTFIISASFLANRVLYKAVRSLCPTSKFVERDFEQFSYGKIFGKQDQVPDEYILEADIIVSPLTGIILTDLQTIRRRPLPGSLSTGSGDHSPKKCEEIRGRVSELSRRYQHLVVGVSINFGGSKVESVELSTTDCAILAAFTGFCEGIGNVKVTILPANGRSGVQELGKWVVHTMNFHSLQWGNAGLDVGITEKESMWESFLRNSGMNSYAAQAVLTKLRESGCGLVDFVTIEKESRRVIFEQFVGKKSLERFEEVSDARWQYG</sequence>
<dbReference type="Pfam" id="PF23395">
    <property type="entry name" value="SAM_6"/>
    <property type="match status" value="1"/>
</dbReference>
<evidence type="ECO:0000313" key="4">
    <source>
        <dbReference type="EMBL" id="KAK6515200.1"/>
    </source>
</evidence>
<evidence type="ECO:0000259" key="2">
    <source>
        <dbReference type="Pfam" id="PF23394"/>
    </source>
</evidence>
<accession>A0AAN8NFU9</accession>
<feature type="compositionally biased region" description="Acidic residues" evidence="1">
    <location>
        <begin position="501"/>
        <end position="513"/>
    </location>
</feature>
<evidence type="ECO:0000256" key="1">
    <source>
        <dbReference type="SAM" id="MobiDB-lite"/>
    </source>
</evidence>
<feature type="compositionally biased region" description="Basic and acidic residues" evidence="1">
    <location>
        <begin position="514"/>
        <end position="523"/>
    </location>
</feature>